<proteinExistence type="predicted"/>
<dbReference type="AlphaFoldDB" id="A0AAV8U665"/>
<feature type="compositionally biased region" description="Low complexity" evidence="1">
    <location>
        <begin position="54"/>
        <end position="68"/>
    </location>
</feature>
<protein>
    <submittedName>
        <fullName evidence="2">Uncharacterized protein</fullName>
    </submittedName>
</protein>
<evidence type="ECO:0000256" key="1">
    <source>
        <dbReference type="SAM" id="MobiDB-lite"/>
    </source>
</evidence>
<evidence type="ECO:0000313" key="2">
    <source>
        <dbReference type="EMBL" id="KAJ8774807.1"/>
    </source>
</evidence>
<dbReference type="Proteomes" id="UP001159364">
    <property type="component" value="Linkage Group LG01"/>
</dbReference>
<feature type="region of interest" description="Disordered" evidence="1">
    <location>
        <begin position="46"/>
        <end position="83"/>
    </location>
</feature>
<gene>
    <name evidence="2" type="ORF">K2173_017253</name>
</gene>
<reference evidence="2 3" key="1">
    <citation type="submission" date="2021-09" db="EMBL/GenBank/DDBJ databases">
        <title>Genomic insights and catalytic innovation underlie evolution of tropane alkaloids biosynthesis.</title>
        <authorList>
            <person name="Wang Y.-J."/>
            <person name="Tian T."/>
            <person name="Huang J.-P."/>
            <person name="Huang S.-X."/>
        </authorList>
    </citation>
    <scope>NUCLEOTIDE SEQUENCE [LARGE SCALE GENOMIC DNA]</scope>
    <source>
        <strain evidence="2">KIB-2018</strain>
        <tissue evidence="2">Leaf</tissue>
    </source>
</reference>
<name>A0AAV8U665_9ROSI</name>
<evidence type="ECO:0000313" key="3">
    <source>
        <dbReference type="Proteomes" id="UP001159364"/>
    </source>
</evidence>
<dbReference type="EMBL" id="JAIWQS010000001">
    <property type="protein sequence ID" value="KAJ8774807.1"/>
    <property type="molecule type" value="Genomic_DNA"/>
</dbReference>
<keyword evidence="3" id="KW-1185">Reference proteome</keyword>
<sequence>MSVEKGRYFVQLDLLWVFVVEGEEKCKRQREFKVRDLCPSINLGRTIGNQKSGRSASFNQQRSSSSAYGKGGGGGGFSQLKNT</sequence>
<accession>A0AAV8U665</accession>
<comment type="caution">
    <text evidence="2">The sequence shown here is derived from an EMBL/GenBank/DDBJ whole genome shotgun (WGS) entry which is preliminary data.</text>
</comment>
<organism evidence="2 3">
    <name type="scientific">Erythroxylum novogranatense</name>
    <dbReference type="NCBI Taxonomy" id="1862640"/>
    <lineage>
        <taxon>Eukaryota</taxon>
        <taxon>Viridiplantae</taxon>
        <taxon>Streptophyta</taxon>
        <taxon>Embryophyta</taxon>
        <taxon>Tracheophyta</taxon>
        <taxon>Spermatophyta</taxon>
        <taxon>Magnoliopsida</taxon>
        <taxon>eudicotyledons</taxon>
        <taxon>Gunneridae</taxon>
        <taxon>Pentapetalae</taxon>
        <taxon>rosids</taxon>
        <taxon>fabids</taxon>
        <taxon>Malpighiales</taxon>
        <taxon>Erythroxylaceae</taxon>
        <taxon>Erythroxylum</taxon>
    </lineage>
</organism>